<evidence type="ECO:0000313" key="2">
    <source>
        <dbReference type="Proteomes" id="UP000219522"/>
    </source>
</evidence>
<dbReference type="AlphaFoldDB" id="A0A7Z7IB10"/>
<proteinExistence type="predicted"/>
<sequence>MKILFTKFQYGRGVGHDTCIVAIARALAKRHQIFVAPG</sequence>
<gene>
    <name evidence="1" type="ORF">SAMN05446927_5490</name>
</gene>
<keyword evidence="2" id="KW-1185">Reference proteome</keyword>
<dbReference type="Proteomes" id="UP000219522">
    <property type="component" value="Unassembled WGS sequence"/>
</dbReference>
<name>A0A7Z7IB10_9BURK</name>
<organism evidence="1 2">
    <name type="scientific">Caballeronia arationis</name>
    <dbReference type="NCBI Taxonomy" id="1777142"/>
    <lineage>
        <taxon>Bacteria</taxon>
        <taxon>Pseudomonadati</taxon>
        <taxon>Pseudomonadota</taxon>
        <taxon>Betaproteobacteria</taxon>
        <taxon>Burkholderiales</taxon>
        <taxon>Burkholderiaceae</taxon>
        <taxon>Caballeronia</taxon>
    </lineage>
</organism>
<dbReference type="EMBL" id="OCSU01000002">
    <property type="protein sequence ID" value="SOE82177.1"/>
    <property type="molecule type" value="Genomic_DNA"/>
</dbReference>
<comment type="caution">
    <text evidence="1">The sequence shown here is derived from an EMBL/GenBank/DDBJ whole genome shotgun (WGS) entry which is preliminary data.</text>
</comment>
<protein>
    <submittedName>
        <fullName evidence="1">Uncharacterized protein</fullName>
    </submittedName>
</protein>
<reference evidence="1 2" key="1">
    <citation type="submission" date="2017-09" db="EMBL/GenBank/DDBJ databases">
        <authorList>
            <person name="Varghese N."/>
            <person name="Submissions S."/>
        </authorList>
    </citation>
    <scope>NUCLEOTIDE SEQUENCE [LARGE SCALE GENOMIC DNA]</scope>
    <source>
        <strain evidence="1 2">OK806</strain>
    </source>
</reference>
<accession>A0A7Z7IB10</accession>
<evidence type="ECO:0000313" key="1">
    <source>
        <dbReference type="EMBL" id="SOE82177.1"/>
    </source>
</evidence>